<name>A0A699K6E8_TANCI</name>
<dbReference type="EMBL" id="BKCJ010474186">
    <property type="protein sequence ID" value="GFA71519.1"/>
    <property type="molecule type" value="Genomic_DNA"/>
</dbReference>
<protein>
    <submittedName>
        <fullName evidence="1">Uncharacterized protein</fullName>
    </submittedName>
</protein>
<sequence length="155" mass="17170">MVAAAKLTVLNPDEFGLWKMRIEQYFLLTDYALWEVIVNGYSPPPKRTIAGVEQTYPPTTVEEKLARKNELKARVKGSLSSSKNSQNVAFVSSNSSGSTNQAHGSTSANIDSLSDSVIYSFFTNQSNSPQLDNEDLQQIDVDNLEEMDLKSGWLC</sequence>
<gene>
    <name evidence="1" type="ORF">Tci_643491</name>
</gene>
<organism evidence="1">
    <name type="scientific">Tanacetum cinerariifolium</name>
    <name type="common">Dalmatian daisy</name>
    <name type="synonym">Chrysanthemum cinerariifolium</name>
    <dbReference type="NCBI Taxonomy" id="118510"/>
    <lineage>
        <taxon>Eukaryota</taxon>
        <taxon>Viridiplantae</taxon>
        <taxon>Streptophyta</taxon>
        <taxon>Embryophyta</taxon>
        <taxon>Tracheophyta</taxon>
        <taxon>Spermatophyta</taxon>
        <taxon>Magnoliopsida</taxon>
        <taxon>eudicotyledons</taxon>
        <taxon>Gunneridae</taxon>
        <taxon>Pentapetalae</taxon>
        <taxon>asterids</taxon>
        <taxon>campanulids</taxon>
        <taxon>Asterales</taxon>
        <taxon>Asteraceae</taxon>
        <taxon>Asteroideae</taxon>
        <taxon>Anthemideae</taxon>
        <taxon>Anthemidinae</taxon>
        <taxon>Tanacetum</taxon>
    </lineage>
</organism>
<proteinExistence type="predicted"/>
<evidence type="ECO:0000313" key="1">
    <source>
        <dbReference type="EMBL" id="GFA71519.1"/>
    </source>
</evidence>
<dbReference type="AlphaFoldDB" id="A0A699K6E8"/>
<comment type="caution">
    <text evidence="1">The sequence shown here is derived from an EMBL/GenBank/DDBJ whole genome shotgun (WGS) entry which is preliminary data.</text>
</comment>
<reference evidence="1" key="1">
    <citation type="journal article" date="2019" name="Sci. Rep.">
        <title>Draft genome of Tanacetum cinerariifolium, the natural source of mosquito coil.</title>
        <authorList>
            <person name="Yamashiro T."/>
            <person name="Shiraishi A."/>
            <person name="Satake H."/>
            <person name="Nakayama K."/>
        </authorList>
    </citation>
    <scope>NUCLEOTIDE SEQUENCE</scope>
</reference>
<accession>A0A699K6E8</accession>